<reference evidence="1 2" key="1">
    <citation type="journal article" date="2013" name="Genome Biol.">
        <title>Genomic analysis reveals key aspects of prokaryotic symbiosis in the phototrophic consortium "Chlorochromatium aggregatum".</title>
        <authorList>
            <person name="Liu Z."/>
            <person name="Muller J."/>
            <person name="Li T."/>
            <person name="Alvey R.M."/>
            <person name="Vogl K."/>
            <person name="Frigaard N.U."/>
            <person name="Rockwell N.C."/>
            <person name="Boyd E.S."/>
            <person name="Tomsho L.P."/>
            <person name="Schuster S.C."/>
            <person name="Henke P."/>
            <person name="Rohde M."/>
            <person name="Overmann J."/>
            <person name="Bryant D.A."/>
        </authorList>
    </citation>
    <scope>NUCLEOTIDE SEQUENCE [LARGE SCALE GENOMIC DNA]</scope>
    <source>
        <strain evidence="1">CR</strain>
    </source>
</reference>
<dbReference type="Pfam" id="PF13711">
    <property type="entry name" value="DUF4160"/>
    <property type="match status" value="1"/>
</dbReference>
<proteinExistence type="predicted"/>
<organism evidence="1 2">
    <name type="scientific">Candidatus Symbiobacter mobilis CR</name>
    <dbReference type="NCBI Taxonomy" id="946483"/>
    <lineage>
        <taxon>Bacteria</taxon>
        <taxon>Pseudomonadati</taxon>
        <taxon>Pseudomonadota</taxon>
        <taxon>Betaproteobacteria</taxon>
        <taxon>Burkholderiales</taxon>
        <taxon>Comamonadaceae</taxon>
    </lineage>
</organism>
<dbReference type="InterPro" id="IPR025427">
    <property type="entry name" value="DUF4160"/>
</dbReference>
<sequence>MFYGILILMYFYDNKKHNCPHIHAEYAEFEHLFQ</sequence>
<dbReference type="Proteomes" id="UP000017184">
    <property type="component" value="Chromosome"/>
</dbReference>
<dbReference type="EMBL" id="CP004885">
    <property type="protein sequence ID" value="AGX88290.1"/>
    <property type="molecule type" value="Genomic_DNA"/>
</dbReference>
<accession>U5NAE4</accession>
<evidence type="ECO:0000313" key="2">
    <source>
        <dbReference type="Proteomes" id="UP000017184"/>
    </source>
</evidence>
<name>U5NAE4_9BURK</name>
<protein>
    <recommendedName>
        <fullName evidence="3">DUF4160 domain-containing protein</fullName>
    </recommendedName>
</protein>
<gene>
    <name evidence="1" type="ORF">Cenrod_2223</name>
</gene>
<dbReference type="AlphaFoldDB" id="U5NAE4"/>
<keyword evidence="2" id="KW-1185">Reference proteome</keyword>
<dbReference type="HOGENOM" id="CLU_3372763_0_0_4"/>
<evidence type="ECO:0000313" key="1">
    <source>
        <dbReference type="EMBL" id="AGX88290.1"/>
    </source>
</evidence>
<evidence type="ECO:0008006" key="3">
    <source>
        <dbReference type="Google" id="ProtNLM"/>
    </source>
</evidence>
<dbReference type="KEGG" id="cbx:Cenrod_2223"/>